<feature type="compositionally biased region" description="Basic and acidic residues" evidence="2">
    <location>
        <begin position="207"/>
        <end position="219"/>
    </location>
</feature>
<feature type="region of interest" description="Disordered" evidence="2">
    <location>
        <begin position="604"/>
        <end position="662"/>
    </location>
</feature>
<dbReference type="PaxDb" id="35128-Thaps25825"/>
<evidence type="ECO:0000256" key="2">
    <source>
        <dbReference type="SAM" id="MobiDB-lite"/>
    </source>
</evidence>
<feature type="compositionally biased region" description="Low complexity" evidence="2">
    <location>
        <begin position="65"/>
        <end position="75"/>
    </location>
</feature>
<evidence type="ECO:0000256" key="1">
    <source>
        <dbReference type="SAM" id="Coils"/>
    </source>
</evidence>
<evidence type="ECO:0000313" key="4">
    <source>
        <dbReference type="Proteomes" id="UP000001449"/>
    </source>
</evidence>
<feature type="compositionally biased region" description="Low complexity" evidence="2">
    <location>
        <begin position="149"/>
        <end position="164"/>
    </location>
</feature>
<evidence type="ECO:0000313" key="3">
    <source>
        <dbReference type="EMBL" id="EED87520.1"/>
    </source>
</evidence>
<organism evidence="3 4">
    <name type="scientific">Thalassiosira pseudonana</name>
    <name type="common">Marine diatom</name>
    <name type="synonym">Cyclotella nana</name>
    <dbReference type="NCBI Taxonomy" id="35128"/>
    <lineage>
        <taxon>Eukaryota</taxon>
        <taxon>Sar</taxon>
        <taxon>Stramenopiles</taxon>
        <taxon>Ochrophyta</taxon>
        <taxon>Bacillariophyta</taxon>
        <taxon>Coscinodiscophyceae</taxon>
        <taxon>Thalassiosirophycidae</taxon>
        <taxon>Thalassiosirales</taxon>
        <taxon>Thalassiosiraceae</taxon>
        <taxon>Thalassiosira</taxon>
    </lineage>
</organism>
<dbReference type="AlphaFoldDB" id="B8CG68"/>
<accession>B8CG68</accession>
<gene>
    <name evidence="3" type="ORF">THAPSDRAFT_25825</name>
</gene>
<feature type="compositionally biased region" description="Polar residues" evidence="2">
    <location>
        <begin position="91"/>
        <end position="107"/>
    </location>
</feature>
<dbReference type="InParanoid" id="B8CG68"/>
<name>B8CG68_THAPS</name>
<feature type="compositionally biased region" description="Low complexity" evidence="2">
    <location>
        <begin position="322"/>
        <end position="337"/>
    </location>
</feature>
<dbReference type="RefSeq" id="XP_002295216.1">
    <property type="nucleotide sequence ID" value="XM_002295180.1"/>
</dbReference>
<protein>
    <submittedName>
        <fullName evidence="3">Uncharacterized protein</fullName>
    </submittedName>
</protein>
<feature type="compositionally biased region" description="Gly residues" evidence="2">
    <location>
        <begin position="113"/>
        <end position="126"/>
    </location>
</feature>
<feature type="region of interest" description="Disordered" evidence="2">
    <location>
        <begin position="1"/>
        <end position="254"/>
    </location>
</feature>
<dbReference type="HOGENOM" id="CLU_402568_0_0_1"/>
<sequence>MKLLRVGRSASKNSEHHPSSTGTGCRATSSSTAPTMTTTTTDNAAMAQYQSITPPAANKSRMKFKSSSSANNNKAATRDGASPTFPEEESPSTVAAPTLEQLSSTVWRTDGRAGSGAGSSGIGGATGTPKNSPFIRRTFSTEGHSKQRLPSNLSSNPSLTPPFLGDASQQQQVLRRSQGGDPPDVHEVRRSSGSLMKRRSSMPVSAAKHDKSMTRRNSESHQQQNRRASTSSQTSSNSSGASSTRGRTSLESKLEEHKKVDVVVAENSLALLGTSNTKQNKDAMSNSSSTSNNEQKQRQVSSNRATPLQDAIKEFTFPLELNNSNNTNTSVNPTSNPYVINPFSSTPSTIPSRNSYQPSTRSNNRASSSKQRHYQRTSHRHHQSDSIPEHTPLNLPNFQSSQSSPLEDLLFSSNSSVFSSDDTVNSTIRTAAELQHLIEAMQIEFARLKNAKLKVEAECDKLQTDYVEMQESLERQFIQVCEERDAVKEKRERELIAYEQMERENGVLKESLRKECLERSYVNDRVVALEGENEKLKMSLKMSVRVNKVGSGGGSSKRESFKKKAVQNASQEYHRSTSTSNTDRSSVCTNSTTNDIVGEFYDSNEEHLDTPTPNESLGTNTTSSPHPSTPKQQQRQRTRSASASGTSSKTKRAAREEASNEVNHVLDKFRVLKGKQKSCSTRQL</sequence>
<feature type="compositionally biased region" description="Polar residues" evidence="2">
    <location>
        <begin position="342"/>
        <end position="369"/>
    </location>
</feature>
<dbReference type="Proteomes" id="UP000001449">
    <property type="component" value="Chromosome 23"/>
</dbReference>
<dbReference type="KEGG" id="tps:THAPSDRAFT_25825"/>
<feature type="region of interest" description="Disordered" evidence="2">
    <location>
        <begin position="273"/>
        <end position="306"/>
    </location>
</feature>
<feature type="region of interest" description="Disordered" evidence="2">
    <location>
        <begin position="547"/>
        <end position="591"/>
    </location>
</feature>
<feature type="compositionally biased region" description="Low complexity" evidence="2">
    <location>
        <begin position="27"/>
        <end position="47"/>
    </location>
</feature>
<feature type="compositionally biased region" description="Basic residues" evidence="2">
    <location>
        <begin position="370"/>
        <end position="382"/>
    </location>
</feature>
<feature type="compositionally biased region" description="Polar residues" evidence="2">
    <location>
        <begin position="611"/>
        <end position="620"/>
    </location>
</feature>
<feature type="compositionally biased region" description="Low complexity" evidence="2">
    <location>
        <begin position="222"/>
        <end position="247"/>
    </location>
</feature>
<feature type="coiled-coil region" evidence="1">
    <location>
        <begin position="431"/>
        <end position="504"/>
    </location>
</feature>
<dbReference type="EMBL" id="CM000654">
    <property type="protein sequence ID" value="EED87520.1"/>
    <property type="molecule type" value="Genomic_DNA"/>
</dbReference>
<proteinExistence type="predicted"/>
<keyword evidence="4" id="KW-1185">Reference proteome</keyword>
<reference evidence="3 4" key="2">
    <citation type="journal article" date="2008" name="Nature">
        <title>The Phaeodactylum genome reveals the evolutionary history of diatom genomes.</title>
        <authorList>
            <person name="Bowler C."/>
            <person name="Allen A.E."/>
            <person name="Badger J.H."/>
            <person name="Grimwood J."/>
            <person name="Jabbari K."/>
            <person name="Kuo A."/>
            <person name="Maheswari U."/>
            <person name="Martens C."/>
            <person name="Maumus F."/>
            <person name="Otillar R.P."/>
            <person name="Rayko E."/>
            <person name="Salamov A."/>
            <person name="Vandepoele K."/>
            <person name="Beszteri B."/>
            <person name="Gruber A."/>
            <person name="Heijde M."/>
            <person name="Katinka M."/>
            <person name="Mock T."/>
            <person name="Valentin K."/>
            <person name="Verret F."/>
            <person name="Berges J.A."/>
            <person name="Brownlee C."/>
            <person name="Cadoret J.P."/>
            <person name="Chiovitti A."/>
            <person name="Choi C.J."/>
            <person name="Coesel S."/>
            <person name="De Martino A."/>
            <person name="Detter J.C."/>
            <person name="Durkin C."/>
            <person name="Falciatore A."/>
            <person name="Fournet J."/>
            <person name="Haruta M."/>
            <person name="Huysman M.J."/>
            <person name="Jenkins B.D."/>
            <person name="Jiroutova K."/>
            <person name="Jorgensen R.E."/>
            <person name="Joubert Y."/>
            <person name="Kaplan A."/>
            <person name="Kroger N."/>
            <person name="Kroth P.G."/>
            <person name="La Roche J."/>
            <person name="Lindquist E."/>
            <person name="Lommer M."/>
            <person name="Martin-Jezequel V."/>
            <person name="Lopez P.J."/>
            <person name="Lucas S."/>
            <person name="Mangogna M."/>
            <person name="McGinnis K."/>
            <person name="Medlin L.K."/>
            <person name="Montsant A."/>
            <person name="Oudot-Le Secq M.P."/>
            <person name="Napoli C."/>
            <person name="Obornik M."/>
            <person name="Parker M.S."/>
            <person name="Petit J.L."/>
            <person name="Porcel B.M."/>
            <person name="Poulsen N."/>
            <person name="Robison M."/>
            <person name="Rychlewski L."/>
            <person name="Rynearson T.A."/>
            <person name="Schmutz J."/>
            <person name="Shapiro H."/>
            <person name="Siaut M."/>
            <person name="Stanley M."/>
            <person name="Sussman M.R."/>
            <person name="Taylor A.R."/>
            <person name="Vardi A."/>
            <person name="von Dassow P."/>
            <person name="Vyverman W."/>
            <person name="Willis A."/>
            <person name="Wyrwicz L.S."/>
            <person name="Rokhsar D.S."/>
            <person name="Weissenbach J."/>
            <person name="Armbrust E.V."/>
            <person name="Green B.R."/>
            <person name="Van de Peer Y."/>
            <person name="Grigoriev I.V."/>
        </authorList>
    </citation>
    <scope>NUCLEOTIDE SEQUENCE [LARGE SCALE GENOMIC DNA]</scope>
    <source>
        <strain evidence="3 4">CCMP1335</strain>
    </source>
</reference>
<feature type="compositionally biased region" description="Low complexity" evidence="2">
    <location>
        <begin position="576"/>
        <end position="586"/>
    </location>
</feature>
<feature type="compositionally biased region" description="Low complexity" evidence="2">
    <location>
        <begin position="621"/>
        <end position="648"/>
    </location>
</feature>
<dbReference type="GeneID" id="7448274"/>
<keyword evidence="1" id="KW-0175">Coiled coil</keyword>
<reference evidence="3 4" key="1">
    <citation type="journal article" date="2004" name="Science">
        <title>The genome of the diatom Thalassiosira pseudonana: ecology, evolution, and metabolism.</title>
        <authorList>
            <person name="Armbrust E.V."/>
            <person name="Berges J.A."/>
            <person name="Bowler C."/>
            <person name="Green B.R."/>
            <person name="Martinez D."/>
            <person name="Putnam N.H."/>
            <person name="Zhou S."/>
            <person name="Allen A.E."/>
            <person name="Apt K.E."/>
            <person name="Bechner M."/>
            <person name="Brzezinski M.A."/>
            <person name="Chaal B.K."/>
            <person name="Chiovitti A."/>
            <person name="Davis A.K."/>
            <person name="Demarest M.S."/>
            <person name="Detter J.C."/>
            <person name="Glavina T."/>
            <person name="Goodstein D."/>
            <person name="Hadi M.Z."/>
            <person name="Hellsten U."/>
            <person name="Hildebrand M."/>
            <person name="Jenkins B.D."/>
            <person name="Jurka J."/>
            <person name="Kapitonov V.V."/>
            <person name="Kroger N."/>
            <person name="Lau W.W."/>
            <person name="Lane T.W."/>
            <person name="Larimer F.W."/>
            <person name="Lippmeier J.C."/>
            <person name="Lucas S."/>
            <person name="Medina M."/>
            <person name="Montsant A."/>
            <person name="Obornik M."/>
            <person name="Parker M.S."/>
            <person name="Palenik B."/>
            <person name="Pazour G.J."/>
            <person name="Richardson P.M."/>
            <person name="Rynearson T.A."/>
            <person name="Saito M.A."/>
            <person name="Schwartz D.C."/>
            <person name="Thamatrakoln K."/>
            <person name="Valentin K."/>
            <person name="Vardi A."/>
            <person name="Wilkerson F.P."/>
            <person name="Rokhsar D.S."/>
        </authorList>
    </citation>
    <scope>NUCLEOTIDE SEQUENCE [LARGE SCALE GENOMIC DNA]</scope>
    <source>
        <strain evidence="3 4">CCMP1335</strain>
    </source>
</reference>
<feature type="region of interest" description="Disordered" evidence="2">
    <location>
        <begin position="321"/>
        <end position="406"/>
    </location>
</feature>
<feature type="compositionally biased region" description="Basic and acidic residues" evidence="2">
    <location>
        <begin position="653"/>
        <end position="662"/>
    </location>
</feature>
<feature type="compositionally biased region" description="Polar residues" evidence="2">
    <location>
        <begin position="394"/>
        <end position="405"/>
    </location>
</feature>